<sequence>MRVVAFDMGQVNFAFCSGEKGLMGKEGNKGNEEVMINNMQLQNFLKEEKRPSPIVLYEKLFSYLDQFAELWEKTDVILIEQQFAKVHATNIKALKLSQHVLAYFMIRYQFSSKGKRKIVEYASSNKTQYYNMKFKKKKDRKQWAVQQVQHHLEMTDPVALDWFSSFHKKDDIADCILMILTYLQVDIPPSCSDVTIT</sequence>
<dbReference type="GO" id="GO:0003676">
    <property type="term" value="F:nucleic acid binding"/>
    <property type="evidence" value="ECO:0007669"/>
    <property type="project" value="InterPro"/>
</dbReference>
<accession>A0A6C0CZJ1</accession>
<evidence type="ECO:0008006" key="2">
    <source>
        <dbReference type="Google" id="ProtNLM"/>
    </source>
</evidence>
<dbReference type="SUPFAM" id="SSF53098">
    <property type="entry name" value="Ribonuclease H-like"/>
    <property type="match status" value="1"/>
</dbReference>
<reference evidence="1" key="1">
    <citation type="journal article" date="2020" name="Nature">
        <title>Giant virus diversity and host interactions through global metagenomics.</title>
        <authorList>
            <person name="Schulz F."/>
            <person name="Roux S."/>
            <person name="Paez-Espino D."/>
            <person name="Jungbluth S."/>
            <person name="Walsh D.A."/>
            <person name="Denef V.J."/>
            <person name="McMahon K.D."/>
            <person name="Konstantinidis K.T."/>
            <person name="Eloe-Fadrosh E.A."/>
            <person name="Kyrpides N.C."/>
            <person name="Woyke T."/>
        </authorList>
    </citation>
    <scope>NUCLEOTIDE SEQUENCE</scope>
    <source>
        <strain evidence="1">GVMAG-M-3300023174-104</strain>
    </source>
</reference>
<evidence type="ECO:0000313" key="1">
    <source>
        <dbReference type="EMBL" id="QHT09938.1"/>
    </source>
</evidence>
<organism evidence="1">
    <name type="scientific">viral metagenome</name>
    <dbReference type="NCBI Taxonomy" id="1070528"/>
    <lineage>
        <taxon>unclassified sequences</taxon>
        <taxon>metagenomes</taxon>
        <taxon>organismal metagenomes</taxon>
    </lineage>
</organism>
<dbReference type="EMBL" id="MN739518">
    <property type="protein sequence ID" value="QHT09938.1"/>
    <property type="molecule type" value="Genomic_DNA"/>
</dbReference>
<proteinExistence type="predicted"/>
<dbReference type="Gene3D" id="3.30.420.10">
    <property type="entry name" value="Ribonuclease H-like superfamily/Ribonuclease H"/>
    <property type="match status" value="1"/>
</dbReference>
<name>A0A6C0CZJ1_9ZZZZ</name>
<dbReference type="InterPro" id="IPR036397">
    <property type="entry name" value="RNaseH_sf"/>
</dbReference>
<protein>
    <recommendedName>
        <fullName evidence="2">Mitochondrial resolvase Ydc2 catalytic domain-containing protein</fullName>
    </recommendedName>
</protein>
<dbReference type="AlphaFoldDB" id="A0A6C0CZJ1"/>
<dbReference type="InterPro" id="IPR012337">
    <property type="entry name" value="RNaseH-like_sf"/>
</dbReference>